<accession>A0A8J8JSH4</accession>
<keyword evidence="2" id="KW-1185">Reference proteome</keyword>
<reference evidence="1" key="1">
    <citation type="submission" date="2019-10" db="EMBL/GenBank/DDBJ databases">
        <title>Draft genome sequence of Panacibacter sp. KCS-6.</title>
        <authorList>
            <person name="Yim K.J."/>
        </authorList>
    </citation>
    <scope>NUCLEOTIDE SEQUENCE</scope>
    <source>
        <strain evidence="1">KCS-6</strain>
    </source>
</reference>
<dbReference type="RefSeq" id="WP_171605993.1">
    <property type="nucleotide sequence ID" value="NZ_WHPF01000001.1"/>
</dbReference>
<organism evidence="1 2">
    <name type="scientific">Limnovirga soli</name>
    <dbReference type="NCBI Taxonomy" id="2656915"/>
    <lineage>
        <taxon>Bacteria</taxon>
        <taxon>Pseudomonadati</taxon>
        <taxon>Bacteroidota</taxon>
        <taxon>Chitinophagia</taxon>
        <taxon>Chitinophagales</taxon>
        <taxon>Chitinophagaceae</taxon>
        <taxon>Limnovirga</taxon>
    </lineage>
</organism>
<sequence length="188" mass="21720">MTMFLPVLLVLLVRLIIATLNTNGQPKQQQAKQNTIPIKRRYAMRRCIFGRKIRNTATLFNGHYIDVKTLYIQLYNDIPSVSFIGELDATNAFAYIRETCGCDIVSTYQHTYFSYETQSTHFNNTIFVLANERIIELGNNYCHLLFSHIDYAWAKKMLFALADFRTAETTETPVVKQVIGFARQAEMN</sequence>
<gene>
    <name evidence="1" type="ORF">GD597_01325</name>
</gene>
<comment type="caution">
    <text evidence="1">The sequence shown here is derived from an EMBL/GenBank/DDBJ whole genome shotgun (WGS) entry which is preliminary data.</text>
</comment>
<protein>
    <submittedName>
        <fullName evidence="1">Uncharacterized protein</fullName>
    </submittedName>
</protein>
<proteinExistence type="predicted"/>
<dbReference type="EMBL" id="WHPF01000001">
    <property type="protein sequence ID" value="NNV54080.1"/>
    <property type="molecule type" value="Genomic_DNA"/>
</dbReference>
<evidence type="ECO:0000313" key="2">
    <source>
        <dbReference type="Proteomes" id="UP000598971"/>
    </source>
</evidence>
<name>A0A8J8JSH4_9BACT</name>
<dbReference type="Proteomes" id="UP000598971">
    <property type="component" value="Unassembled WGS sequence"/>
</dbReference>
<evidence type="ECO:0000313" key="1">
    <source>
        <dbReference type="EMBL" id="NNV54080.1"/>
    </source>
</evidence>
<dbReference type="AlphaFoldDB" id="A0A8J8JSH4"/>